<feature type="non-terminal residue" evidence="1">
    <location>
        <position position="68"/>
    </location>
</feature>
<protein>
    <submittedName>
        <fullName evidence="1">Uncharacterized protein</fullName>
    </submittedName>
</protein>
<name>A0ABN9QSL8_9DINO</name>
<sequence>AKADKELKEMAKKFKLDDQAETKLADILARYDEAKRKAYILDIERHLEVSNRPSAMAMMLLKKLGDAQ</sequence>
<evidence type="ECO:0000313" key="2">
    <source>
        <dbReference type="Proteomes" id="UP001189429"/>
    </source>
</evidence>
<keyword evidence="2" id="KW-1185">Reference proteome</keyword>
<feature type="non-terminal residue" evidence="1">
    <location>
        <position position="1"/>
    </location>
</feature>
<comment type="caution">
    <text evidence="1">The sequence shown here is derived from an EMBL/GenBank/DDBJ whole genome shotgun (WGS) entry which is preliminary data.</text>
</comment>
<dbReference type="Proteomes" id="UP001189429">
    <property type="component" value="Unassembled WGS sequence"/>
</dbReference>
<dbReference type="EMBL" id="CAUYUJ010004345">
    <property type="protein sequence ID" value="CAK0809218.1"/>
    <property type="molecule type" value="Genomic_DNA"/>
</dbReference>
<evidence type="ECO:0000313" key="1">
    <source>
        <dbReference type="EMBL" id="CAK0809218.1"/>
    </source>
</evidence>
<accession>A0ABN9QSL8</accession>
<proteinExistence type="predicted"/>
<organism evidence="1 2">
    <name type="scientific">Prorocentrum cordatum</name>
    <dbReference type="NCBI Taxonomy" id="2364126"/>
    <lineage>
        <taxon>Eukaryota</taxon>
        <taxon>Sar</taxon>
        <taxon>Alveolata</taxon>
        <taxon>Dinophyceae</taxon>
        <taxon>Prorocentrales</taxon>
        <taxon>Prorocentraceae</taxon>
        <taxon>Prorocentrum</taxon>
    </lineage>
</organism>
<gene>
    <name evidence="1" type="ORF">PCOR1329_LOCUS14529</name>
</gene>
<reference evidence="1" key="1">
    <citation type="submission" date="2023-10" db="EMBL/GenBank/DDBJ databases">
        <authorList>
            <person name="Chen Y."/>
            <person name="Shah S."/>
            <person name="Dougan E. K."/>
            <person name="Thang M."/>
            <person name="Chan C."/>
        </authorList>
    </citation>
    <scope>NUCLEOTIDE SEQUENCE [LARGE SCALE GENOMIC DNA]</scope>
</reference>